<name>A0A495FMQ9_9MICC</name>
<evidence type="ECO:0000313" key="2">
    <source>
        <dbReference type="Proteomes" id="UP000276055"/>
    </source>
</evidence>
<protein>
    <recommendedName>
        <fullName evidence="3">Secreted protein</fullName>
    </recommendedName>
</protein>
<dbReference type="AlphaFoldDB" id="A0A495FMQ9"/>
<dbReference type="RefSeq" id="WP_208641839.1">
    <property type="nucleotide sequence ID" value="NZ_RBIR01000001.1"/>
</dbReference>
<proteinExistence type="predicted"/>
<evidence type="ECO:0008006" key="3">
    <source>
        <dbReference type="Google" id="ProtNLM"/>
    </source>
</evidence>
<evidence type="ECO:0000313" key="1">
    <source>
        <dbReference type="EMBL" id="RKR30027.1"/>
    </source>
</evidence>
<gene>
    <name evidence="1" type="ORF">C8D78_0346</name>
</gene>
<sequence>MNRIIWMGIGVAIGVIAFRKITEAKSALGPEGLNRAVGRLADGVYDFADAVRAGMGEREAELRSALGIDTTIEAGPGGLIARRDAVRR</sequence>
<comment type="caution">
    <text evidence="1">The sequence shown here is derived from an EMBL/GenBank/DDBJ whole genome shotgun (WGS) entry which is preliminary data.</text>
</comment>
<reference evidence="1 2" key="1">
    <citation type="submission" date="2018-10" db="EMBL/GenBank/DDBJ databases">
        <title>Genomic Encyclopedia of Type Strains, Phase IV (KMG-IV): sequencing the most valuable type-strain genomes for metagenomic binning, comparative biology and taxonomic classification.</title>
        <authorList>
            <person name="Goeker M."/>
        </authorList>
    </citation>
    <scope>NUCLEOTIDE SEQUENCE [LARGE SCALE GENOMIC DNA]</scope>
    <source>
        <strain evidence="1 2">DSM 25586</strain>
    </source>
</reference>
<dbReference type="Pfam" id="PF19664">
    <property type="entry name" value="DUF6167"/>
    <property type="match status" value="1"/>
</dbReference>
<organism evidence="1 2">
    <name type="scientific">Arthrobacter oryzae</name>
    <dbReference type="NCBI Taxonomy" id="409290"/>
    <lineage>
        <taxon>Bacteria</taxon>
        <taxon>Bacillati</taxon>
        <taxon>Actinomycetota</taxon>
        <taxon>Actinomycetes</taxon>
        <taxon>Micrococcales</taxon>
        <taxon>Micrococcaceae</taxon>
        <taxon>Arthrobacter</taxon>
    </lineage>
</organism>
<dbReference type="InterPro" id="IPR046165">
    <property type="entry name" value="DUF6167"/>
</dbReference>
<dbReference type="EMBL" id="RBIR01000001">
    <property type="protein sequence ID" value="RKR30027.1"/>
    <property type="molecule type" value="Genomic_DNA"/>
</dbReference>
<accession>A0A495FMQ9</accession>
<dbReference type="Proteomes" id="UP000276055">
    <property type="component" value="Unassembled WGS sequence"/>
</dbReference>